<evidence type="ECO:0000313" key="2">
    <source>
        <dbReference type="Proteomes" id="UP000030647"/>
    </source>
</evidence>
<dbReference type="eggNOG" id="ENOG5031DDP">
    <property type="taxonomic scope" value="Bacteria"/>
</dbReference>
<proteinExistence type="predicted"/>
<sequence>MYLLHRIDNQTSGAMQIKLLNKENKLSIGYAAFVQAGEGGTLIAHAQQMSKSDFAVYFGALGHTMELPWATRTRSHWLYYFLRLHEGDTIIVPGLPTATDFTVYEAVGLPQAVPTVAREHDIGFTVAVKKVATEPMATAGPTLQGALHFRGMDLLLCGRAAEEVDALVAHRPLPTELPDPAAVAAVQGQLQRMPLAQLTQMVGRYFAAIGAIEVRYPSTESSQVDDDETTPVDVIGVFPALGAVVFAHVQQYAGTVPEEGIQDLVGFQYTTFSGYDVFAPVKWFVTTGHLPESEDEAVGYVQENQIQVIQGDSFAQRLVKAGVDVTL</sequence>
<accession>U4TTI7</accession>
<gene>
    <name evidence="1" type="ORF">L248_2878</name>
</gene>
<protein>
    <submittedName>
        <fullName evidence="1">Uncharacterized protein</fullName>
    </submittedName>
</protein>
<dbReference type="AlphaFoldDB" id="U4TTI7"/>
<name>U4TTI7_9LACO</name>
<dbReference type="RefSeq" id="WP_022529463.1">
    <property type="nucleotide sequence ID" value="NZ_KI271588.1"/>
</dbReference>
<keyword evidence="2" id="KW-1185">Reference proteome</keyword>
<reference evidence="2" key="1">
    <citation type="journal article" date="2013" name="Genome Announc.">
        <title>Whole-Genome Sequencing of Lactobacillus shenzhenensis Strain LY-73T.</title>
        <authorList>
            <person name="Lin Z."/>
            <person name="Liu Z."/>
            <person name="Yang R."/>
            <person name="Zou Y."/>
            <person name="Wan D."/>
            <person name="Chen J."/>
            <person name="Guo M."/>
            <person name="Zhao J."/>
            <person name="Fang C."/>
            <person name="Yang R."/>
            <person name="Liu F."/>
        </authorList>
    </citation>
    <scope>NUCLEOTIDE SEQUENCE [LARGE SCALE GENOMIC DNA]</scope>
    <source>
        <strain evidence="2">LY-73</strain>
    </source>
</reference>
<dbReference type="EMBL" id="KI271588">
    <property type="protein sequence ID" value="ERL65203.1"/>
    <property type="molecule type" value="Genomic_DNA"/>
</dbReference>
<organism evidence="1 2">
    <name type="scientific">Schleiferilactobacillus shenzhenensis LY-73</name>
    <dbReference type="NCBI Taxonomy" id="1231336"/>
    <lineage>
        <taxon>Bacteria</taxon>
        <taxon>Bacillati</taxon>
        <taxon>Bacillota</taxon>
        <taxon>Bacilli</taxon>
        <taxon>Lactobacillales</taxon>
        <taxon>Lactobacillaceae</taxon>
        <taxon>Schleiferilactobacillus</taxon>
    </lineage>
</organism>
<dbReference type="HOGENOM" id="CLU_849387_0_0_9"/>
<dbReference type="OrthoDB" id="891863at2"/>
<evidence type="ECO:0000313" key="1">
    <source>
        <dbReference type="EMBL" id="ERL65203.1"/>
    </source>
</evidence>
<dbReference type="Proteomes" id="UP000030647">
    <property type="component" value="Unassembled WGS sequence"/>
</dbReference>